<accession>A0AAV6MPZ5</accession>
<evidence type="ECO:0000256" key="1">
    <source>
        <dbReference type="ARBA" id="ARBA00013260"/>
    </source>
</evidence>
<protein>
    <recommendedName>
        <fullName evidence="1">peptidyl-tRNA hydrolase</fullName>
        <ecNumber evidence="1">3.1.1.29</ecNumber>
    </recommendedName>
</protein>
<evidence type="ECO:0000313" key="5">
    <source>
        <dbReference type="Proteomes" id="UP000685013"/>
    </source>
</evidence>
<dbReference type="PANTHER" id="PTHR17224">
    <property type="entry name" value="PEPTIDYL-TRNA HYDROLASE"/>
    <property type="match status" value="1"/>
</dbReference>
<dbReference type="Pfam" id="PF01195">
    <property type="entry name" value="Pept_tRNA_hydro"/>
    <property type="match status" value="1"/>
</dbReference>
<evidence type="ECO:0000256" key="2">
    <source>
        <dbReference type="ARBA" id="ARBA00038063"/>
    </source>
</evidence>
<organism evidence="4 5">
    <name type="scientific">Cucurbita argyrosperma subsp. sororia</name>
    <dbReference type="NCBI Taxonomy" id="37648"/>
    <lineage>
        <taxon>Eukaryota</taxon>
        <taxon>Viridiplantae</taxon>
        <taxon>Streptophyta</taxon>
        <taxon>Embryophyta</taxon>
        <taxon>Tracheophyta</taxon>
        <taxon>Spermatophyta</taxon>
        <taxon>Magnoliopsida</taxon>
        <taxon>eudicotyledons</taxon>
        <taxon>Gunneridae</taxon>
        <taxon>Pentapetalae</taxon>
        <taxon>rosids</taxon>
        <taxon>fabids</taxon>
        <taxon>Cucurbitales</taxon>
        <taxon>Cucurbitaceae</taxon>
        <taxon>Cucurbiteae</taxon>
        <taxon>Cucurbita</taxon>
    </lineage>
</organism>
<keyword evidence="4" id="KW-0378">Hydrolase</keyword>
<dbReference type="AlphaFoldDB" id="A0AAV6MPZ5"/>
<dbReference type="GO" id="GO:0004045">
    <property type="term" value="F:peptidyl-tRNA hydrolase activity"/>
    <property type="evidence" value="ECO:0007669"/>
    <property type="project" value="UniProtKB-EC"/>
</dbReference>
<dbReference type="Proteomes" id="UP000685013">
    <property type="component" value="Chromosome 13"/>
</dbReference>
<dbReference type="PANTHER" id="PTHR17224:SF1">
    <property type="entry name" value="PEPTIDYL-TRNA HYDROLASE"/>
    <property type="match status" value="1"/>
</dbReference>
<dbReference type="EC" id="3.1.1.29" evidence="1"/>
<dbReference type="EMBL" id="JAGKQH010000013">
    <property type="protein sequence ID" value="KAG6584368.1"/>
    <property type="molecule type" value="Genomic_DNA"/>
</dbReference>
<feature type="region of interest" description="Disordered" evidence="3">
    <location>
        <begin position="1"/>
        <end position="26"/>
    </location>
</feature>
<comment type="caution">
    <text evidence="4">The sequence shown here is derived from an EMBL/GenBank/DDBJ whole genome shotgun (WGS) entry which is preliminary data.</text>
</comment>
<evidence type="ECO:0000313" key="4">
    <source>
        <dbReference type="EMBL" id="KAG6584368.1"/>
    </source>
</evidence>
<name>A0AAV6MPZ5_9ROSI</name>
<keyword evidence="5" id="KW-1185">Reference proteome</keyword>
<dbReference type="InterPro" id="IPR001328">
    <property type="entry name" value="Pept_tRNA_hydro"/>
</dbReference>
<dbReference type="PROSITE" id="PS01195">
    <property type="entry name" value="PEPT_TRNA_HYDROL_1"/>
    <property type="match status" value="1"/>
</dbReference>
<evidence type="ECO:0000256" key="3">
    <source>
        <dbReference type="SAM" id="MobiDB-lite"/>
    </source>
</evidence>
<feature type="non-terminal residue" evidence="4">
    <location>
        <position position="1"/>
    </location>
</feature>
<dbReference type="InterPro" id="IPR018171">
    <property type="entry name" value="Pept_tRNA_hydro_CS"/>
</dbReference>
<comment type="similarity">
    <text evidence="2">Belongs to the PTH family.</text>
</comment>
<reference evidence="4 5" key="1">
    <citation type="journal article" date="2021" name="Hortic Res">
        <title>The domestication of Cucurbita argyrosperma as revealed by the genome of its wild relative.</title>
        <authorList>
            <person name="Barrera-Redondo J."/>
            <person name="Sanchez-de la Vega G."/>
            <person name="Aguirre-Liguori J.A."/>
            <person name="Castellanos-Morales G."/>
            <person name="Gutierrez-Guerrero Y.T."/>
            <person name="Aguirre-Dugua X."/>
            <person name="Aguirre-Planter E."/>
            <person name="Tenaillon M.I."/>
            <person name="Lira-Saade R."/>
            <person name="Eguiarte L.E."/>
        </authorList>
    </citation>
    <scope>NUCLEOTIDE SEQUENCE [LARGE SCALE GENOMIC DNA]</scope>
    <source>
        <strain evidence="4">JBR-2021</strain>
    </source>
</reference>
<sequence length="91" mass="10348">MSTSSPPITDHLAVDDKKPAPPPKPWLIVGLGNPGKKYDRTRHNLGFEMVDPVAEAEGISRMRSIIDHLRGSRDYPRWFFMISADKWVKAF</sequence>
<proteinExistence type="inferred from homology"/>
<gene>
    <name evidence="4" type="ORF">SDJN03_20300</name>
</gene>